<evidence type="ECO:0000256" key="1">
    <source>
        <dbReference type="SAM" id="MobiDB-lite"/>
    </source>
</evidence>
<feature type="region of interest" description="Disordered" evidence="1">
    <location>
        <begin position="1"/>
        <end position="35"/>
    </location>
</feature>
<dbReference type="Proteomes" id="UP000265618">
    <property type="component" value="Unassembled WGS sequence"/>
</dbReference>
<sequence length="68" mass="6779">MGLSNVQAEGMNTPASIILPPSGNSTVAEPDGEEGSENMVTEYFSATGCTGTYASAAVSSYNGTPTGT</sequence>
<reference evidence="2 3" key="1">
    <citation type="journal article" date="2018" name="PLoS ONE">
        <title>The draft genome of Kipferlia bialata reveals reductive genome evolution in fornicate parasites.</title>
        <authorList>
            <person name="Tanifuji G."/>
            <person name="Takabayashi S."/>
            <person name="Kume K."/>
            <person name="Takagi M."/>
            <person name="Nakayama T."/>
            <person name="Kamikawa R."/>
            <person name="Inagaki Y."/>
            <person name="Hashimoto T."/>
        </authorList>
    </citation>
    <scope>NUCLEOTIDE SEQUENCE [LARGE SCALE GENOMIC DNA]</scope>
    <source>
        <strain evidence="2">NY0173</strain>
    </source>
</reference>
<proteinExistence type="predicted"/>
<keyword evidence="3" id="KW-1185">Reference proteome</keyword>
<evidence type="ECO:0000313" key="2">
    <source>
        <dbReference type="EMBL" id="GIQ91884.1"/>
    </source>
</evidence>
<dbReference type="EMBL" id="BDIP01008513">
    <property type="protein sequence ID" value="GIQ91884.1"/>
    <property type="molecule type" value="Genomic_DNA"/>
</dbReference>
<organism evidence="2 3">
    <name type="scientific">Kipferlia bialata</name>
    <dbReference type="NCBI Taxonomy" id="797122"/>
    <lineage>
        <taxon>Eukaryota</taxon>
        <taxon>Metamonada</taxon>
        <taxon>Carpediemonas-like organisms</taxon>
        <taxon>Kipferlia</taxon>
    </lineage>
</organism>
<accession>A0A9K3DAD9</accession>
<comment type="caution">
    <text evidence="2">The sequence shown here is derived from an EMBL/GenBank/DDBJ whole genome shotgun (WGS) entry which is preliminary data.</text>
</comment>
<gene>
    <name evidence="2" type="ORF">KIPB_015332</name>
</gene>
<evidence type="ECO:0000313" key="3">
    <source>
        <dbReference type="Proteomes" id="UP000265618"/>
    </source>
</evidence>
<name>A0A9K3DAD9_9EUKA</name>
<dbReference type="AlphaFoldDB" id="A0A9K3DAD9"/>
<protein>
    <submittedName>
        <fullName evidence="2">Uncharacterized protein</fullName>
    </submittedName>
</protein>
<feature type="non-terminal residue" evidence="2">
    <location>
        <position position="1"/>
    </location>
</feature>